<name>A0AAW0DI57_9AGAR</name>
<keyword evidence="4" id="KW-1185">Reference proteome</keyword>
<feature type="compositionally biased region" description="Polar residues" evidence="1">
    <location>
        <begin position="695"/>
        <end position="711"/>
    </location>
</feature>
<protein>
    <recommendedName>
        <fullName evidence="5">Transposase</fullName>
    </recommendedName>
</protein>
<evidence type="ECO:0000313" key="4">
    <source>
        <dbReference type="Proteomes" id="UP001362999"/>
    </source>
</evidence>
<feature type="compositionally biased region" description="Basic and acidic residues" evidence="1">
    <location>
        <begin position="717"/>
        <end position="727"/>
    </location>
</feature>
<gene>
    <name evidence="3" type="ORF">R3P38DRAFT_2503302</name>
    <name evidence="2" type="ORF">R3P38DRAFT_2503441</name>
</gene>
<accession>A0AAW0DI57</accession>
<dbReference type="AlphaFoldDB" id="A0AAW0DI57"/>
<reference evidence="2 4" key="1">
    <citation type="journal article" date="2024" name="J Genomics">
        <title>Draft genome sequencing and assembly of Favolaschia claudopus CIRM-BRFM 2984 isolated from oak limbs.</title>
        <authorList>
            <person name="Navarro D."/>
            <person name="Drula E."/>
            <person name="Chaduli D."/>
            <person name="Cazenave R."/>
            <person name="Ahrendt S."/>
            <person name="Wang J."/>
            <person name="Lipzen A."/>
            <person name="Daum C."/>
            <person name="Barry K."/>
            <person name="Grigoriev I.V."/>
            <person name="Favel A."/>
            <person name="Rosso M.N."/>
            <person name="Martin F."/>
        </authorList>
    </citation>
    <scope>NUCLEOTIDE SEQUENCE [LARGE SCALE GENOMIC DNA]</scope>
    <source>
        <strain evidence="2 4">CIRM-BRFM 2984</strain>
    </source>
</reference>
<proteinExistence type="predicted"/>
<feature type="region of interest" description="Disordered" evidence="1">
    <location>
        <begin position="75"/>
        <end position="94"/>
    </location>
</feature>
<feature type="region of interest" description="Disordered" evidence="1">
    <location>
        <begin position="695"/>
        <end position="753"/>
    </location>
</feature>
<evidence type="ECO:0000313" key="2">
    <source>
        <dbReference type="EMBL" id="KAK7050399.1"/>
    </source>
</evidence>
<evidence type="ECO:0000256" key="1">
    <source>
        <dbReference type="SAM" id="MobiDB-lite"/>
    </source>
</evidence>
<organism evidence="2 4">
    <name type="scientific">Favolaschia claudopus</name>
    <dbReference type="NCBI Taxonomy" id="2862362"/>
    <lineage>
        <taxon>Eukaryota</taxon>
        <taxon>Fungi</taxon>
        <taxon>Dikarya</taxon>
        <taxon>Basidiomycota</taxon>
        <taxon>Agaricomycotina</taxon>
        <taxon>Agaricomycetes</taxon>
        <taxon>Agaricomycetidae</taxon>
        <taxon>Agaricales</taxon>
        <taxon>Marasmiineae</taxon>
        <taxon>Mycenaceae</taxon>
        <taxon>Favolaschia</taxon>
    </lineage>
</organism>
<dbReference type="Proteomes" id="UP001362999">
    <property type="component" value="Unassembled WGS sequence"/>
</dbReference>
<dbReference type="EMBL" id="JAWWNJ010000008">
    <property type="protein sequence ID" value="KAK7050404.1"/>
    <property type="molecule type" value="Genomic_DNA"/>
</dbReference>
<comment type="caution">
    <text evidence="2">The sequence shown here is derived from an EMBL/GenBank/DDBJ whole genome shotgun (WGS) entry which is preliminary data.</text>
</comment>
<feature type="region of interest" description="Disordered" evidence="1">
    <location>
        <begin position="994"/>
        <end position="1023"/>
    </location>
</feature>
<dbReference type="EMBL" id="JAWWNJ010000008">
    <property type="protein sequence ID" value="KAK7050399.1"/>
    <property type="molecule type" value="Genomic_DNA"/>
</dbReference>
<evidence type="ECO:0008006" key="5">
    <source>
        <dbReference type="Google" id="ProtNLM"/>
    </source>
</evidence>
<feature type="compositionally biased region" description="Basic and acidic residues" evidence="1">
    <location>
        <begin position="998"/>
        <end position="1016"/>
    </location>
</feature>
<feature type="compositionally biased region" description="Polar residues" evidence="1">
    <location>
        <begin position="729"/>
        <end position="739"/>
    </location>
</feature>
<evidence type="ECO:0000313" key="3">
    <source>
        <dbReference type="EMBL" id="KAK7050404.1"/>
    </source>
</evidence>
<sequence>MASFDPPVVLAILVAAHEPGKRKKFEDEYKANVAKRVASWTKNREKQSQYQPQLEFEAHVAEYVAFLYTETRPTRTTKNSNTVPKPKTLKPSIPIYGPRFTPPSLIDVRRRGGSTRPEIAYLRPINIVHPFFYPLLTKCPHCGSDDVAWDSWNGTGSREVHGVRREETALGYQLRHKDCIPDSGGTGTKSRSFVTTNQVFWKNWEHWEIPRGIPYFTSRSAVTRELFDIIVEFRPSTTSGGLAENIKQLHLLEYHEYSLEFLRAYQEENFKPGTLTFPRTFSPISPPTEQGYNDTSITDDFIRDIYMGFIDRTRSEESTEYLKNLNPGICLSTDNTFKVAGKATVVDTTKTRTKLMKGGILSIINELNEIIAWRFCQSASPAELFEVLEGIKKRCEELGVELPSMLVSDDCCKIEKEARKAMPDLQICLDVYHFMMRYLAAILNGTQNPRRGAVAVDIRNAVLKKSAEKDAPAQYWSKEEQETKMVAVYEKYSRMGGVWSAAAHAVHAAQLKHLRKGCLSRNRQDIASDGSRIEGSHKGWNGLQRAVASGIELQNGLCHDFALRRNLRIASSRKPGTPGSHAFVCSTFGSHHTRLVNQTSFLFNSIQLSAAKAQSDVSALIRPTLRNIQSGEKFGLVSSNHSDTFGGLLTIKSEDEDEAKVLIELGENSADQQPEVILAEFGIDPALLQKPETPQLSVASFPQDRNTQQLTAKRKHSESVSADHDDNPVSANKSATNVADVNASGPPQPKKSRLADNTAVCILWSNINNTSRSNTPLHPFFNSAPAPTVSTSLPQTQTVPLHPSGHQVEPALARVIKLLPLPDASGSATRLTRSQRLFMAGTTTNPKSLQIARGPEFFLFMDMRKEFGWKASDMTSKKWAEAVGKYNERLLQKDGIPGAVSKAPRALISKLGEIERMVLERIATNDFVARTSGKVEYWKEHCYAVQLIKPSTSSEGGKTEGKSVSSSRQLFILLFQPRKVAACLRCNKVMYPGPNKAPENHKKGHCSDGFKQKSTDDNSAPWPQPTGIFTMGSEFHPLLFLVAIRDLYEKVLIEQNHGSLNVEDEAFSLMLQQPGRIISVNGAVLFKLFSGYAIPAADQIPDNLMVNHDGVAYLRIDSLADTETTFSSSQHM</sequence>